<feature type="binding site" evidence="11">
    <location>
        <position position="70"/>
    </location>
    <ligand>
        <name>GTP</name>
        <dbReference type="ChEBI" id="CHEBI:37565"/>
    </ligand>
</feature>
<dbReference type="InterPro" id="IPR005225">
    <property type="entry name" value="Small_GTP-bd"/>
</dbReference>
<comment type="subcellular location">
    <subcellularLocation>
        <location evidence="1">Golgi apparatus</location>
    </subcellularLocation>
</comment>
<dbReference type="Gene3D" id="3.40.50.300">
    <property type="entry name" value="P-loop containing nucleotide triphosphate hydrolases"/>
    <property type="match status" value="1"/>
</dbReference>
<keyword evidence="12" id="KW-0479">Metal-binding</keyword>
<dbReference type="PRINTS" id="PR00328">
    <property type="entry name" value="SAR1GTPBP"/>
</dbReference>
<dbReference type="SUPFAM" id="SSF52540">
    <property type="entry name" value="P-loop containing nucleoside triphosphate hydrolases"/>
    <property type="match status" value="1"/>
</dbReference>
<proteinExistence type="inferred from homology"/>
<accession>A0AAN7XXJ8</accession>
<keyword evidence="9 11" id="KW-0342">GTP-binding</keyword>
<dbReference type="Proteomes" id="UP001346869">
    <property type="component" value="Unassembled WGS sequence"/>
</dbReference>
<feature type="binding site" evidence="11">
    <location>
        <begin position="24"/>
        <end position="31"/>
    </location>
    <ligand>
        <name>GTP</name>
        <dbReference type="ChEBI" id="CHEBI:37565"/>
    </ligand>
</feature>
<evidence type="ECO:0000256" key="3">
    <source>
        <dbReference type="ARBA" id="ARBA00022448"/>
    </source>
</evidence>
<dbReference type="GO" id="GO:0015031">
    <property type="term" value="P:protein transport"/>
    <property type="evidence" value="ECO:0007669"/>
    <property type="project" value="UniProtKB-KW"/>
</dbReference>
<dbReference type="GO" id="GO:0016192">
    <property type="term" value="P:vesicle-mediated transport"/>
    <property type="evidence" value="ECO:0007669"/>
    <property type="project" value="UniProtKB-KW"/>
</dbReference>
<evidence type="ECO:0000256" key="13">
    <source>
        <dbReference type="RuleBase" id="RU003925"/>
    </source>
</evidence>
<dbReference type="FunFam" id="3.40.50.300:FF:003500">
    <property type="entry name" value="ADP-ribosylation factor 1"/>
    <property type="match status" value="1"/>
</dbReference>
<comment type="similarity">
    <text evidence="2 13">Belongs to the small GTPase superfamily. Arf family.</text>
</comment>
<reference evidence="14 15" key="1">
    <citation type="journal article" date="2023" name="Genes (Basel)">
        <title>Chromosome-Level Genome Assembly and Circadian Gene Repertoire of the Patagonia Blennie Eleginops maclovinus-The Closest Ancestral Proxy of Antarctic Cryonotothenioids.</title>
        <authorList>
            <person name="Cheng C.C."/>
            <person name="Rivera-Colon A.G."/>
            <person name="Minhas B.F."/>
            <person name="Wilson L."/>
            <person name="Rayamajhi N."/>
            <person name="Vargas-Chacoff L."/>
            <person name="Catchen J.M."/>
        </authorList>
    </citation>
    <scope>NUCLEOTIDE SEQUENCE [LARGE SCALE GENOMIC DNA]</scope>
    <source>
        <strain evidence="14">JMC-PN-2008</strain>
    </source>
</reference>
<feature type="binding site" evidence="11">
    <location>
        <begin position="126"/>
        <end position="129"/>
    </location>
    <ligand>
        <name>GTP</name>
        <dbReference type="ChEBI" id="CHEBI:37565"/>
    </ligand>
</feature>
<keyword evidence="8" id="KW-0333">Golgi apparatus</keyword>
<dbReference type="PROSITE" id="PS51417">
    <property type="entry name" value="ARF"/>
    <property type="match status" value="1"/>
</dbReference>
<dbReference type="GO" id="GO:0003924">
    <property type="term" value="F:GTPase activity"/>
    <property type="evidence" value="ECO:0007669"/>
    <property type="project" value="InterPro"/>
</dbReference>
<evidence type="ECO:0000256" key="6">
    <source>
        <dbReference type="ARBA" id="ARBA00022892"/>
    </source>
</evidence>
<evidence type="ECO:0000256" key="11">
    <source>
        <dbReference type="PIRSR" id="PIRSR606689-1"/>
    </source>
</evidence>
<evidence type="ECO:0000313" key="15">
    <source>
        <dbReference type="Proteomes" id="UP001346869"/>
    </source>
</evidence>
<keyword evidence="7" id="KW-0653">Protein transport</keyword>
<dbReference type="Pfam" id="PF00025">
    <property type="entry name" value="Arf"/>
    <property type="match status" value="1"/>
</dbReference>
<dbReference type="EMBL" id="JAUZQC010000004">
    <property type="protein sequence ID" value="KAK5871951.1"/>
    <property type="molecule type" value="Genomic_DNA"/>
</dbReference>
<keyword evidence="6" id="KW-0931">ER-Golgi transport</keyword>
<reference evidence="14 15" key="2">
    <citation type="journal article" date="2023" name="Mol. Biol. Evol.">
        <title>Genomics of Secondarily Temperate Adaptation in the Only Non-Antarctic Icefish.</title>
        <authorList>
            <person name="Rivera-Colon A.G."/>
            <person name="Rayamajhi N."/>
            <person name="Minhas B.F."/>
            <person name="Madrigal G."/>
            <person name="Bilyk K.T."/>
            <person name="Yoon V."/>
            <person name="Hune M."/>
            <person name="Gregory S."/>
            <person name="Cheng C.H.C."/>
            <person name="Catchen J.M."/>
        </authorList>
    </citation>
    <scope>NUCLEOTIDE SEQUENCE [LARGE SCALE GENOMIC DNA]</scope>
    <source>
        <strain evidence="14">JMC-PN-2008</strain>
    </source>
</reference>
<keyword evidence="4" id="KW-0519">Myristate</keyword>
<protein>
    <recommendedName>
        <fullName evidence="16">ADP-ribosylation factor 4</fullName>
    </recommendedName>
</protein>
<dbReference type="AlphaFoldDB" id="A0AAN7XXJ8"/>
<dbReference type="SMART" id="SM00175">
    <property type="entry name" value="RAB"/>
    <property type="match status" value="1"/>
</dbReference>
<keyword evidence="10" id="KW-0449">Lipoprotein</keyword>
<evidence type="ECO:0000256" key="5">
    <source>
        <dbReference type="ARBA" id="ARBA00022741"/>
    </source>
</evidence>
<dbReference type="InterPro" id="IPR006689">
    <property type="entry name" value="Small_GTPase_ARF/SAR"/>
</dbReference>
<dbReference type="SMART" id="SM00177">
    <property type="entry name" value="ARF"/>
    <property type="match status" value="1"/>
</dbReference>
<dbReference type="GO" id="GO:0046872">
    <property type="term" value="F:metal ion binding"/>
    <property type="evidence" value="ECO:0007669"/>
    <property type="project" value="UniProtKB-KW"/>
</dbReference>
<dbReference type="GO" id="GO:0005525">
    <property type="term" value="F:GTP binding"/>
    <property type="evidence" value="ECO:0007669"/>
    <property type="project" value="UniProtKB-KW"/>
</dbReference>
<dbReference type="NCBIfam" id="TIGR00231">
    <property type="entry name" value="small_GTP"/>
    <property type="match status" value="1"/>
</dbReference>
<evidence type="ECO:0000256" key="7">
    <source>
        <dbReference type="ARBA" id="ARBA00022927"/>
    </source>
</evidence>
<evidence type="ECO:0000313" key="14">
    <source>
        <dbReference type="EMBL" id="KAK5871951.1"/>
    </source>
</evidence>
<sequence>MGVIISHIFSRFTSKTPVRILMVGLDAAGKTTLLYRLKLAEVVTTIPTIGFNVETVEYKNISFTVWDVGGQTIIRPLWRHYFTNTQGLIFVVDSNDPERIKEGADELHRMLEEDELRVVALLVFANKQDLPRAMTVSDITEALHLSGVSQPWFVQASCAVSGSGLVEGLDWLSDQIVKQKTLR</sequence>
<evidence type="ECO:0000256" key="8">
    <source>
        <dbReference type="ARBA" id="ARBA00023034"/>
    </source>
</evidence>
<evidence type="ECO:0000256" key="1">
    <source>
        <dbReference type="ARBA" id="ARBA00004555"/>
    </source>
</evidence>
<keyword evidence="15" id="KW-1185">Reference proteome</keyword>
<dbReference type="GO" id="GO:0005794">
    <property type="term" value="C:Golgi apparatus"/>
    <property type="evidence" value="ECO:0007669"/>
    <property type="project" value="UniProtKB-SubCell"/>
</dbReference>
<feature type="binding site" evidence="12">
    <location>
        <position position="48"/>
    </location>
    <ligand>
        <name>Mg(2+)</name>
        <dbReference type="ChEBI" id="CHEBI:18420"/>
    </ligand>
</feature>
<keyword evidence="5 11" id="KW-0547">Nucleotide-binding</keyword>
<organism evidence="14 15">
    <name type="scientific">Eleginops maclovinus</name>
    <name type="common">Patagonian blennie</name>
    <name type="synonym">Eleginus maclovinus</name>
    <dbReference type="NCBI Taxonomy" id="56733"/>
    <lineage>
        <taxon>Eukaryota</taxon>
        <taxon>Metazoa</taxon>
        <taxon>Chordata</taxon>
        <taxon>Craniata</taxon>
        <taxon>Vertebrata</taxon>
        <taxon>Euteleostomi</taxon>
        <taxon>Actinopterygii</taxon>
        <taxon>Neopterygii</taxon>
        <taxon>Teleostei</taxon>
        <taxon>Neoteleostei</taxon>
        <taxon>Acanthomorphata</taxon>
        <taxon>Eupercaria</taxon>
        <taxon>Perciformes</taxon>
        <taxon>Notothenioidei</taxon>
        <taxon>Eleginopidae</taxon>
        <taxon>Eleginops</taxon>
    </lineage>
</organism>
<evidence type="ECO:0000256" key="12">
    <source>
        <dbReference type="PIRSR" id="PIRSR606689-2"/>
    </source>
</evidence>
<evidence type="ECO:0000256" key="2">
    <source>
        <dbReference type="ARBA" id="ARBA00010290"/>
    </source>
</evidence>
<name>A0AAN7XXJ8_ELEMC</name>
<feature type="binding site" evidence="12">
    <location>
        <position position="31"/>
    </location>
    <ligand>
        <name>Mg(2+)</name>
        <dbReference type="ChEBI" id="CHEBI:18420"/>
    </ligand>
</feature>
<evidence type="ECO:0000256" key="10">
    <source>
        <dbReference type="ARBA" id="ARBA00023288"/>
    </source>
</evidence>
<keyword evidence="3" id="KW-0813">Transport</keyword>
<evidence type="ECO:0000256" key="4">
    <source>
        <dbReference type="ARBA" id="ARBA00022707"/>
    </source>
</evidence>
<keyword evidence="12" id="KW-0460">Magnesium</keyword>
<dbReference type="SMART" id="SM00178">
    <property type="entry name" value="SAR"/>
    <property type="match status" value="1"/>
</dbReference>
<comment type="caution">
    <text evidence="14">The sequence shown here is derived from an EMBL/GenBank/DDBJ whole genome shotgun (WGS) entry which is preliminary data.</text>
</comment>
<evidence type="ECO:0000256" key="9">
    <source>
        <dbReference type="ARBA" id="ARBA00023134"/>
    </source>
</evidence>
<gene>
    <name evidence="14" type="ORF">PBY51_012690</name>
</gene>
<dbReference type="InterPro" id="IPR024156">
    <property type="entry name" value="Small_GTPase_ARF"/>
</dbReference>
<dbReference type="PANTHER" id="PTHR11711">
    <property type="entry name" value="ADP RIBOSYLATION FACTOR-RELATED"/>
    <property type="match status" value="1"/>
</dbReference>
<dbReference type="InterPro" id="IPR027417">
    <property type="entry name" value="P-loop_NTPase"/>
</dbReference>
<evidence type="ECO:0008006" key="16">
    <source>
        <dbReference type="Google" id="ProtNLM"/>
    </source>
</evidence>